<dbReference type="PANTHER" id="PTHR10587:SF125">
    <property type="entry name" value="POLYSACCHARIDE DEACETYLASE YHEN-RELATED"/>
    <property type="match status" value="1"/>
</dbReference>
<dbReference type="InterPro" id="IPR050248">
    <property type="entry name" value="Polysacc_deacetylase_ArnD"/>
</dbReference>
<dbReference type="PANTHER" id="PTHR10587">
    <property type="entry name" value="GLYCOSYL TRANSFERASE-RELATED"/>
    <property type="match status" value="1"/>
</dbReference>
<dbReference type="PROSITE" id="PS51677">
    <property type="entry name" value="NODB"/>
    <property type="match status" value="1"/>
</dbReference>
<protein>
    <submittedName>
        <fullName evidence="1">Polysaccharide deacetylase</fullName>
    </submittedName>
</protein>
<dbReference type="Pfam" id="PF01522">
    <property type="entry name" value="Polysacc_deac_1"/>
    <property type="match status" value="1"/>
</dbReference>
<dbReference type="GO" id="GO:0016810">
    <property type="term" value="F:hydrolase activity, acting on carbon-nitrogen (but not peptide) bonds"/>
    <property type="evidence" value="ECO:0007669"/>
    <property type="project" value="InterPro"/>
</dbReference>
<gene>
    <name evidence="1" type="ORF">HG933_03250</name>
</gene>
<proteinExistence type="predicted"/>
<dbReference type="InterPro" id="IPR002509">
    <property type="entry name" value="NODB_dom"/>
</dbReference>
<dbReference type="SUPFAM" id="SSF88713">
    <property type="entry name" value="Glycoside hydrolase/deacetylase"/>
    <property type="match status" value="1"/>
</dbReference>
<dbReference type="EMBL" id="JABBJH010000003">
    <property type="protein sequence ID" value="NMK38411.1"/>
    <property type="molecule type" value="Genomic_DNA"/>
</dbReference>
<dbReference type="AlphaFoldDB" id="A0A1M6MEM5"/>
<dbReference type="Proteomes" id="UP000536773">
    <property type="component" value="Unassembled WGS sequence"/>
</dbReference>
<organism evidence="1 2">
    <name type="scientific">Megasphaera elsdenii</name>
    <dbReference type="NCBI Taxonomy" id="907"/>
    <lineage>
        <taxon>Bacteria</taxon>
        <taxon>Bacillati</taxon>
        <taxon>Bacillota</taxon>
        <taxon>Negativicutes</taxon>
        <taxon>Veillonellales</taxon>
        <taxon>Veillonellaceae</taxon>
        <taxon>Megasphaera</taxon>
    </lineage>
</organism>
<comment type="caution">
    <text evidence="1">The sequence shown here is derived from an EMBL/GenBank/DDBJ whole genome shotgun (WGS) entry which is preliminary data.</text>
</comment>
<dbReference type="InterPro" id="IPR011330">
    <property type="entry name" value="Glyco_hydro/deAcase_b/a-brl"/>
</dbReference>
<dbReference type="Gene3D" id="3.20.20.370">
    <property type="entry name" value="Glycoside hydrolase/deacetylase"/>
    <property type="match status" value="1"/>
</dbReference>
<evidence type="ECO:0000313" key="1">
    <source>
        <dbReference type="EMBL" id="NMK38411.1"/>
    </source>
</evidence>
<name>A0A1M6MEM5_MEGEL</name>
<dbReference type="GO" id="GO:0005975">
    <property type="term" value="P:carbohydrate metabolic process"/>
    <property type="evidence" value="ECO:0007669"/>
    <property type="project" value="InterPro"/>
</dbReference>
<reference evidence="1 2" key="1">
    <citation type="submission" date="2020-04" db="EMBL/GenBank/DDBJ databases">
        <authorList>
            <person name="Hitch T.C.A."/>
            <person name="Wylensek D."/>
            <person name="Clavel T."/>
        </authorList>
    </citation>
    <scope>NUCLEOTIDE SEQUENCE [LARGE SCALE GENOMIC DNA]</scope>
    <source>
        <strain evidence="1 2">WCA-386-APC-2A</strain>
    </source>
</reference>
<dbReference type="CDD" id="cd10944">
    <property type="entry name" value="CE4_SmPgdA_like"/>
    <property type="match status" value="1"/>
</dbReference>
<sequence>MKQKGRLFLGCILLFFLASLGLFLNFDRDRVLAAAESRHIPVPQVLSGKPDVAFVGDDFSLPPVDNDKPVYDKYTTRQRQEKGLPTTYGKTREYYYGDKVVYLTFDDGPNDKNTSRILDILKKENIHATFFLTGQNVVRYPDVVKKIYQSGNAIGVHSYTHDYKKIYVSPKAYTDELLQTEEEIYKILGVRPIISRAPGGTEGHFTKDFWTAINDIGYIEVGWNALTGDADGTGKTADKEVENIKQQLQLRPYLHRHLVILMHDAYGHGATVDALPDIIHLLKDQGYSFRVVTTAIPPSW</sequence>
<accession>A0A1M6MEM5</accession>
<evidence type="ECO:0000313" key="2">
    <source>
        <dbReference type="Proteomes" id="UP000536773"/>
    </source>
</evidence>